<dbReference type="EMBL" id="WIUZ02000008">
    <property type="protein sequence ID" value="KAF9784781.1"/>
    <property type="molecule type" value="Genomic_DNA"/>
</dbReference>
<feature type="domain" description="SUI1" evidence="3">
    <location>
        <begin position="521"/>
        <end position="594"/>
    </location>
</feature>
<dbReference type="PROSITE" id="PS50296">
    <property type="entry name" value="SUI1"/>
    <property type="match status" value="1"/>
</dbReference>
<sequence>MFKKPLAEFKTSAPLRTSDRKKLRLKVIQEFSLSPEVGELLIPEGLLSVKYTSHSRIPGVAYISSDGVPLWFTTGKGSDYLIPTLYTLWKHADLLPFLSTPSPVISVLINGADLMAPGVAQHSPSLSVGQLVCVTQYHPPANGVPQIGPALAVGRMILAGDQIRRVEKGKAVNVIHTWKDHLWEMGGKEDPPALRAIEINQENDLGADDEAHSNDIQTTSTSPGEGSSQTLGDPLSVVPPKEEINPLSQQEVSEILRSALLQSISTALSKLPSSSFPITPSIFYETYILPYRPFKELTETSTPVDIKHSGHKSLTAFLKASAREGLIRLKESKGELVVTGVDPSHQVVGEHASHVTVKEVEEKKQRKEQRERQEEQKAKEKGRELQISLLWKPHMGNVAFFKEAGKDSGDLFTQVEIKSIVNGYVTAKQILNQQNQAYVNVTEDSILLDALSDLKAGERKQLQEAVSLRRDQVIDRIIGNMQPWHEINGEGREPVLRQAKVHLSLPTVLHRFPLRKGELKPIYVIAKTRKGRAATCITGFENFQIKAEDLAEDLRKACASSTSVNPLPGKAAGQEVMIQGKQLKAATDILLAKGIPKQWIEATDISTGKK</sequence>
<dbReference type="GO" id="GO:0005737">
    <property type="term" value="C:cytoplasm"/>
    <property type="evidence" value="ECO:0007669"/>
    <property type="project" value="UniProtKB-SubCell"/>
</dbReference>
<dbReference type="InterPro" id="IPR039757">
    <property type="entry name" value="EIF2D"/>
</dbReference>
<dbReference type="PROSITE" id="PS50890">
    <property type="entry name" value="PUA"/>
    <property type="match status" value="1"/>
</dbReference>
<dbReference type="Pfam" id="PF26291">
    <property type="entry name" value="SWIB_eIF2D"/>
    <property type="match status" value="1"/>
</dbReference>
<evidence type="ECO:0000256" key="2">
    <source>
        <dbReference type="SAM" id="MobiDB-lite"/>
    </source>
</evidence>
<organism evidence="4 5">
    <name type="scientific">Thelephora terrestris</name>
    <dbReference type="NCBI Taxonomy" id="56493"/>
    <lineage>
        <taxon>Eukaryota</taxon>
        <taxon>Fungi</taxon>
        <taxon>Dikarya</taxon>
        <taxon>Basidiomycota</taxon>
        <taxon>Agaricomycotina</taxon>
        <taxon>Agaricomycetes</taxon>
        <taxon>Thelephorales</taxon>
        <taxon>Thelephoraceae</taxon>
        <taxon>Thelephora</taxon>
    </lineage>
</organism>
<name>A0A9P6L6T0_9AGAM</name>
<dbReference type="Pfam" id="PF25304">
    <property type="entry name" value="WHD_eIF2D"/>
    <property type="match status" value="1"/>
</dbReference>
<dbReference type="InterPro" id="IPR057429">
    <property type="entry name" value="WH_eIF2D"/>
</dbReference>
<evidence type="ECO:0000256" key="1">
    <source>
        <dbReference type="ARBA" id="ARBA00022490"/>
    </source>
</evidence>
<dbReference type="InterPro" id="IPR039759">
    <property type="entry name" value="eIF2D_SUI1"/>
</dbReference>
<dbReference type="GO" id="GO:0003743">
    <property type="term" value="F:translation initiation factor activity"/>
    <property type="evidence" value="ECO:0007669"/>
    <property type="project" value="InterPro"/>
</dbReference>
<evidence type="ECO:0000313" key="4">
    <source>
        <dbReference type="EMBL" id="KAF9784781.1"/>
    </source>
</evidence>
<dbReference type="InterPro" id="IPR001950">
    <property type="entry name" value="SUI1"/>
</dbReference>
<dbReference type="InterPro" id="IPR036877">
    <property type="entry name" value="SUI1_dom_sf"/>
</dbReference>
<keyword evidence="5" id="KW-1185">Reference proteome</keyword>
<dbReference type="InterPro" id="IPR058886">
    <property type="entry name" value="SWIB_eIF2D"/>
</dbReference>
<dbReference type="SUPFAM" id="SSF55159">
    <property type="entry name" value="eIF1-like"/>
    <property type="match status" value="1"/>
</dbReference>
<feature type="region of interest" description="Disordered" evidence="2">
    <location>
        <begin position="358"/>
        <end position="380"/>
    </location>
</feature>
<dbReference type="AlphaFoldDB" id="A0A9P6L6T0"/>
<dbReference type="Pfam" id="PF17832">
    <property type="entry name" value="Pre-PUA"/>
    <property type="match status" value="1"/>
</dbReference>
<dbReference type="InterPro" id="IPR041366">
    <property type="entry name" value="Pre-PUA"/>
</dbReference>
<reference evidence="4" key="2">
    <citation type="submission" date="2020-11" db="EMBL/GenBank/DDBJ databases">
        <authorList>
            <consortium name="DOE Joint Genome Institute"/>
            <person name="Kuo A."/>
            <person name="Miyauchi S."/>
            <person name="Kiss E."/>
            <person name="Drula E."/>
            <person name="Kohler A."/>
            <person name="Sanchez-Garcia M."/>
            <person name="Andreopoulos B."/>
            <person name="Barry K.W."/>
            <person name="Bonito G."/>
            <person name="Buee M."/>
            <person name="Carver A."/>
            <person name="Chen C."/>
            <person name="Cichocki N."/>
            <person name="Clum A."/>
            <person name="Culley D."/>
            <person name="Crous P.W."/>
            <person name="Fauchery L."/>
            <person name="Girlanda M."/>
            <person name="Hayes R."/>
            <person name="Keri Z."/>
            <person name="Labutti K."/>
            <person name="Lipzen A."/>
            <person name="Lombard V."/>
            <person name="Magnuson J."/>
            <person name="Maillard F."/>
            <person name="Morin E."/>
            <person name="Murat C."/>
            <person name="Nolan M."/>
            <person name="Ohm R."/>
            <person name="Pangilinan J."/>
            <person name="Pereira M."/>
            <person name="Perotto S."/>
            <person name="Peter M."/>
            <person name="Riley R."/>
            <person name="Sitrit Y."/>
            <person name="Stielow B."/>
            <person name="Szollosi G."/>
            <person name="Zifcakova L."/>
            <person name="Stursova M."/>
            <person name="Spatafora J.W."/>
            <person name="Tedersoo L."/>
            <person name="Vaario L.-M."/>
            <person name="Yamada A."/>
            <person name="Yan M."/>
            <person name="Wang P."/>
            <person name="Xu J."/>
            <person name="Bruns T."/>
            <person name="Baldrian P."/>
            <person name="Vilgalys R."/>
            <person name="Henrissat B."/>
            <person name="Grigoriev I.V."/>
            <person name="Hibbett D."/>
            <person name="Nagy L.G."/>
            <person name="Martin F.M."/>
        </authorList>
    </citation>
    <scope>NUCLEOTIDE SEQUENCE</scope>
    <source>
        <strain evidence="4">UH-Tt-Lm1</strain>
    </source>
</reference>
<accession>A0A9P6L6T0</accession>
<dbReference type="InterPro" id="IPR015947">
    <property type="entry name" value="PUA-like_sf"/>
</dbReference>
<comment type="caution">
    <text evidence="4">The sequence shown here is derived from an EMBL/GenBank/DDBJ whole genome shotgun (WGS) entry which is preliminary data.</text>
</comment>
<dbReference type="Gene3D" id="3.10.400.20">
    <property type="match status" value="1"/>
</dbReference>
<dbReference type="InterPro" id="IPR004521">
    <property type="entry name" value="Uncharacterised_CHP00451"/>
</dbReference>
<reference evidence="4" key="1">
    <citation type="journal article" date="2020" name="Nat. Commun.">
        <title>Large-scale genome sequencing of mycorrhizal fungi provides insights into the early evolution of symbiotic traits.</title>
        <authorList>
            <person name="Miyauchi S."/>
            <person name="Kiss E."/>
            <person name="Kuo A."/>
            <person name="Drula E."/>
            <person name="Kohler A."/>
            <person name="Sanchez-Garcia M."/>
            <person name="Morin E."/>
            <person name="Andreopoulos B."/>
            <person name="Barry K.W."/>
            <person name="Bonito G."/>
            <person name="Buee M."/>
            <person name="Carver A."/>
            <person name="Chen C."/>
            <person name="Cichocki N."/>
            <person name="Clum A."/>
            <person name="Culley D."/>
            <person name="Crous P.W."/>
            <person name="Fauchery L."/>
            <person name="Girlanda M."/>
            <person name="Hayes R.D."/>
            <person name="Keri Z."/>
            <person name="LaButti K."/>
            <person name="Lipzen A."/>
            <person name="Lombard V."/>
            <person name="Magnuson J."/>
            <person name="Maillard F."/>
            <person name="Murat C."/>
            <person name="Nolan M."/>
            <person name="Ohm R.A."/>
            <person name="Pangilinan J."/>
            <person name="Pereira M.F."/>
            <person name="Perotto S."/>
            <person name="Peter M."/>
            <person name="Pfister S."/>
            <person name="Riley R."/>
            <person name="Sitrit Y."/>
            <person name="Stielow J.B."/>
            <person name="Szollosi G."/>
            <person name="Zifcakova L."/>
            <person name="Stursova M."/>
            <person name="Spatafora J.W."/>
            <person name="Tedersoo L."/>
            <person name="Vaario L.M."/>
            <person name="Yamada A."/>
            <person name="Yan M."/>
            <person name="Wang P."/>
            <person name="Xu J."/>
            <person name="Bruns T."/>
            <person name="Baldrian P."/>
            <person name="Vilgalys R."/>
            <person name="Dunand C."/>
            <person name="Henrissat B."/>
            <person name="Grigoriev I.V."/>
            <person name="Hibbett D."/>
            <person name="Nagy L.G."/>
            <person name="Martin F.M."/>
        </authorList>
    </citation>
    <scope>NUCLEOTIDE SEQUENCE</scope>
    <source>
        <strain evidence="4">UH-Tt-Lm1</strain>
    </source>
</reference>
<dbReference type="SUPFAM" id="SSF88697">
    <property type="entry name" value="PUA domain-like"/>
    <property type="match status" value="1"/>
</dbReference>
<dbReference type="PANTHER" id="PTHR12217">
    <property type="entry name" value="EUKARYOTIC TRANSLATION INITIATION FACTOR 2D"/>
    <property type="match status" value="1"/>
</dbReference>
<dbReference type="GO" id="GO:0001731">
    <property type="term" value="P:formation of translation preinitiation complex"/>
    <property type="evidence" value="ECO:0007669"/>
    <property type="project" value="InterPro"/>
</dbReference>
<keyword evidence="1" id="KW-0963">Cytoplasm</keyword>
<protein>
    <recommendedName>
        <fullName evidence="3">SUI1 domain-containing protein</fullName>
    </recommendedName>
</protein>
<proteinExistence type="predicted"/>
<dbReference type="OrthoDB" id="199771at2759"/>
<evidence type="ECO:0000313" key="5">
    <source>
        <dbReference type="Proteomes" id="UP000736335"/>
    </source>
</evidence>
<dbReference type="Gene3D" id="3.30.780.10">
    <property type="entry name" value="SUI1-like domain"/>
    <property type="match status" value="1"/>
</dbReference>
<dbReference type="Proteomes" id="UP000736335">
    <property type="component" value="Unassembled WGS sequence"/>
</dbReference>
<dbReference type="InterPro" id="IPR048248">
    <property type="entry name" value="PUA_eIF2d-like"/>
</dbReference>
<feature type="region of interest" description="Disordered" evidence="2">
    <location>
        <begin position="207"/>
        <end position="241"/>
    </location>
</feature>
<dbReference type="PANTHER" id="PTHR12217:SF4">
    <property type="entry name" value="EUKARYOTIC TRANSLATION INITIATION FACTOR 2D"/>
    <property type="match status" value="1"/>
</dbReference>
<dbReference type="NCBIfam" id="TIGR00451">
    <property type="entry name" value="unchar_dom_2"/>
    <property type="match status" value="1"/>
</dbReference>
<gene>
    <name evidence="4" type="ORF">BJ322DRAFT_1109491</name>
</gene>
<evidence type="ECO:0000259" key="3">
    <source>
        <dbReference type="PROSITE" id="PS50296"/>
    </source>
</evidence>
<feature type="compositionally biased region" description="Polar residues" evidence="2">
    <location>
        <begin position="214"/>
        <end position="231"/>
    </location>
</feature>
<dbReference type="CDD" id="cd11608">
    <property type="entry name" value="eIF2D_C"/>
    <property type="match status" value="1"/>
</dbReference>
<dbReference type="GO" id="GO:0003723">
    <property type="term" value="F:RNA binding"/>
    <property type="evidence" value="ECO:0007669"/>
    <property type="project" value="InterPro"/>
</dbReference>
<dbReference type="Pfam" id="PF26292">
    <property type="entry name" value="PUA_elF2D"/>
    <property type="match status" value="1"/>
</dbReference>
<dbReference type="CDD" id="cd21156">
    <property type="entry name" value="PUA_eIF2d-like"/>
    <property type="match status" value="1"/>
</dbReference>
<dbReference type="Pfam" id="PF01253">
    <property type="entry name" value="SUI1"/>
    <property type="match status" value="1"/>
</dbReference>